<evidence type="ECO:0000313" key="2">
    <source>
        <dbReference type="Proteomes" id="UP000680045"/>
    </source>
</evidence>
<protein>
    <submittedName>
        <fullName evidence="1">Uncharacterized protein</fullName>
    </submittedName>
</protein>
<dbReference type="Proteomes" id="UP000680045">
    <property type="component" value="Unassembled WGS sequence"/>
</dbReference>
<sequence>MNHLQKQILSFLEECNRERCVSKIAEKYDKNLEVVRAELVILANKKLIAIKKSTTGKISRATISQKVNSASGKLLQLRVQSKSKSMS</sequence>
<accession>A0A941JBU9</accession>
<name>A0A941JBU9_9BACI</name>
<dbReference type="AlphaFoldDB" id="A0A941JBU9"/>
<comment type="caution">
    <text evidence="1">The sequence shown here is derived from an EMBL/GenBank/DDBJ whole genome shotgun (WGS) entry which is preliminary data.</text>
</comment>
<dbReference type="EMBL" id="JAGTPW010000069">
    <property type="protein sequence ID" value="MBR8646109.1"/>
    <property type="molecule type" value="Genomic_DNA"/>
</dbReference>
<organism evidence="1 2">
    <name type="scientific">Peribacillus frigoritolerans</name>
    <dbReference type="NCBI Taxonomy" id="450367"/>
    <lineage>
        <taxon>Bacteria</taxon>
        <taxon>Bacillati</taxon>
        <taxon>Bacillota</taxon>
        <taxon>Bacilli</taxon>
        <taxon>Bacillales</taxon>
        <taxon>Bacillaceae</taxon>
        <taxon>Peribacillus</taxon>
    </lineage>
</organism>
<reference evidence="1" key="1">
    <citation type="submission" date="2021-04" db="EMBL/GenBank/DDBJ databases">
        <title>Whole genome sequencing of Enterococci isolates from hospitalized patients.</title>
        <authorList>
            <person name="Ogoti B.M."/>
            <person name="Onyambu F.G."/>
        </authorList>
    </citation>
    <scope>NUCLEOTIDE SEQUENCE</scope>
    <source>
        <strain evidence="1">242</strain>
    </source>
</reference>
<evidence type="ECO:0000313" key="1">
    <source>
        <dbReference type="EMBL" id="MBR8646109.1"/>
    </source>
</evidence>
<gene>
    <name evidence="1" type="ORF">KEH51_26170</name>
</gene>
<proteinExistence type="predicted"/>